<protein>
    <submittedName>
        <fullName evidence="1">Uncharacterized protein</fullName>
    </submittedName>
</protein>
<dbReference type="EMBL" id="NCKW01011068">
    <property type="protein sequence ID" value="POM64634.1"/>
    <property type="molecule type" value="Genomic_DNA"/>
</dbReference>
<comment type="caution">
    <text evidence="1">The sequence shown here is derived from an EMBL/GenBank/DDBJ whole genome shotgun (WGS) entry which is preliminary data.</text>
</comment>
<gene>
    <name evidence="1" type="ORF">PHPALM_19816</name>
</gene>
<evidence type="ECO:0000313" key="1">
    <source>
        <dbReference type="EMBL" id="POM64634.1"/>
    </source>
</evidence>
<reference evidence="1 2" key="1">
    <citation type="journal article" date="2017" name="Genome Biol. Evol.">
        <title>Phytophthora megakarya and P. palmivora, closely related causal agents of cacao black pod rot, underwent increases in genome sizes and gene numbers by different mechanisms.</title>
        <authorList>
            <person name="Ali S.S."/>
            <person name="Shao J."/>
            <person name="Lary D.J."/>
            <person name="Kronmiller B."/>
            <person name="Shen D."/>
            <person name="Strem M.D."/>
            <person name="Amoako-Attah I."/>
            <person name="Akrofi A.Y."/>
            <person name="Begoude B.A."/>
            <person name="Ten Hoopen G.M."/>
            <person name="Coulibaly K."/>
            <person name="Kebe B.I."/>
            <person name="Melnick R.L."/>
            <person name="Guiltinan M.J."/>
            <person name="Tyler B.M."/>
            <person name="Meinhardt L.W."/>
            <person name="Bailey B.A."/>
        </authorList>
    </citation>
    <scope>NUCLEOTIDE SEQUENCE [LARGE SCALE GENOMIC DNA]</scope>
    <source>
        <strain evidence="2">sbr112.9</strain>
    </source>
</reference>
<dbReference type="AlphaFoldDB" id="A0A2P4XGH8"/>
<dbReference type="SUPFAM" id="SSF53098">
    <property type="entry name" value="Ribonuclease H-like"/>
    <property type="match status" value="1"/>
</dbReference>
<name>A0A2P4XGH8_9STRA</name>
<accession>A0A2P4XGH8</accession>
<evidence type="ECO:0000313" key="2">
    <source>
        <dbReference type="Proteomes" id="UP000237271"/>
    </source>
</evidence>
<organism evidence="1 2">
    <name type="scientific">Phytophthora palmivora</name>
    <dbReference type="NCBI Taxonomy" id="4796"/>
    <lineage>
        <taxon>Eukaryota</taxon>
        <taxon>Sar</taxon>
        <taxon>Stramenopiles</taxon>
        <taxon>Oomycota</taxon>
        <taxon>Peronosporomycetes</taxon>
        <taxon>Peronosporales</taxon>
        <taxon>Peronosporaceae</taxon>
        <taxon>Phytophthora</taxon>
    </lineage>
</organism>
<dbReference type="InterPro" id="IPR012337">
    <property type="entry name" value="RNaseH-like_sf"/>
</dbReference>
<dbReference type="OrthoDB" id="1607513at2759"/>
<keyword evidence="2" id="KW-1185">Reference proteome</keyword>
<dbReference type="Proteomes" id="UP000237271">
    <property type="component" value="Unassembled WGS sequence"/>
</dbReference>
<proteinExistence type="predicted"/>
<sequence>MAIIEDDGFVEFVRYITEDLGHLKSQRFADKLKGSSSFVDLIIQLLLVFGLLRTRSYISFTVHYDDDFYPKSWTLEVKELPGIHDGTAIATALTQMLEDWLLARDYCTRILIDSGSNVLKATDLRSLEHIPCIAHTLHPIVAGAMIKAKSNSPCDEVPTWVDADDETGILEHEEDELY</sequence>